<dbReference type="InParanoid" id="F9XGL5"/>
<protein>
    <submittedName>
        <fullName evidence="2">Uncharacterized protein</fullName>
    </submittedName>
</protein>
<dbReference type="VEuPathDB" id="FungiDB:ZTRI_7.555"/>
<organism evidence="2 3">
    <name type="scientific">Zymoseptoria tritici (strain CBS 115943 / IPO323)</name>
    <name type="common">Speckled leaf blotch fungus</name>
    <name type="synonym">Septoria tritici</name>
    <dbReference type="NCBI Taxonomy" id="336722"/>
    <lineage>
        <taxon>Eukaryota</taxon>
        <taxon>Fungi</taxon>
        <taxon>Dikarya</taxon>
        <taxon>Ascomycota</taxon>
        <taxon>Pezizomycotina</taxon>
        <taxon>Dothideomycetes</taxon>
        <taxon>Dothideomycetidae</taxon>
        <taxon>Mycosphaerellales</taxon>
        <taxon>Mycosphaerellaceae</taxon>
        <taxon>Zymoseptoria</taxon>
    </lineage>
</organism>
<dbReference type="AlphaFoldDB" id="F9XGL5"/>
<dbReference type="EMBL" id="CM001202">
    <property type="protein sequence ID" value="EGP86014.1"/>
    <property type="molecule type" value="Genomic_DNA"/>
</dbReference>
<dbReference type="GeneID" id="13397778"/>
<evidence type="ECO:0000313" key="3">
    <source>
        <dbReference type="Proteomes" id="UP000008062"/>
    </source>
</evidence>
<dbReference type="Proteomes" id="UP000008062">
    <property type="component" value="Chromosome 7"/>
</dbReference>
<dbReference type="RefSeq" id="XP_003851038.1">
    <property type="nucleotide sequence ID" value="XM_003850990.1"/>
</dbReference>
<name>F9XGL5_ZYMTI</name>
<dbReference type="HOGENOM" id="CLU_2529192_0_0_1"/>
<sequence>MNKRHPLRNSSWTSRRRSTPSGITRAASGFSSWSRWGSDTAASLRSCRRCTSWEDLGRAKIPSPSKLSRTPPRISGIPLSDIIN</sequence>
<evidence type="ECO:0000256" key="1">
    <source>
        <dbReference type="SAM" id="MobiDB-lite"/>
    </source>
</evidence>
<feature type="region of interest" description="Disordered" evidence="1">
    <location>
        <begin position="60"/>
        <end position="84"/>
    </location>
</feature>
<evidence type="ECO:0000313" key="2">
    <source>
        <dbReference type="EMBL" id="EGP86014.1"/>
    </source>
</evidence>
<accession>F9XGL5</accession>
<reference evidence="2 3" key="1">
    <citation type="journal article" date="2011" name="PLoS Genet.">
        <title>Finished genome of the fungal wheat pathogen Mycosphaerella graminicola reveals dispensome structure, chromosome plasticity, and stealth pathogenesis.</title>
        <authorList>
            <person name="Goodwin S.B."/>
            <person name="Ben M'barek S."/>
            <person name="Dhillon B."/>
            <person name="Wittenberg A.H.J."/>
            <person name="Crane C.F."/>
            <person name="Hane J.K."/>
            <person name="Foster A.J."/>
            <person name="Van der Lee T.A.J."/>
            <person name="Grimwood J."/>
            <person name="Aerts A."/>
            <person name="Antoniw J."/>
            <person name="Bailey A."/>
            <person name="Bluhm B."/>
            <person name="Bowler J."/>
            <person name="Bristow J."/>
            <person name="van der Burgt A."/>
            <person name="Canto-Canche B."/>
            <person name="Churchill A.C.L."/>
            <person name="Conde-Ferraez L."/>
            <person name="Cools H.J."/>
            <person name="Coutinho P.M."/>
            <person name="Csukai M."/>
            <person name="Dehal P."/>
            <person name="De Wit P."/>
            <person name="Donzelli B."/>
            <person name="van de Geest H.C."/>
            <person name="van Ham R.C.H.J."/>
            <person name="Hammond-Kosack K.E."/>
            <person name="Henrissat B."/>
            <person name="Kilian A."/>
            <person name="Kobayashi A.K."/>
            <person name="Koopmann E."/>
            <person name="Kourmpetis Y."/>
            <person name="Kuzniar A."/>
            <person name="Lindquist E."/>
            <person name="Lombard V."/>
            <person name="Maliepaard C."/>
            <person name="Martins N."/>
            <person name="Mehrabi R."/>
            <person name="Nap J.P.H."/>
            <person name="Ponomarenko A."/>
            <person name="Rudd J.J."/>
            <person name="Salamov A."/>
            <person name="Schmutz J."/>
            <person name="Schouten H.J."/>
            <person name="Shapiro H."/>
            <person name="Stergiopoulos I."/>
            <person name="Torriani S.F.F."/>
            <person name="Tu H."/>
            <person name="de Vries R.P."/>
            <person name="Waalwijk C."/>
            <person name="Ware S.B."/>
            <person name="Wiebenga A."/>
            <person name="Zwiers L.-H."/>
            <person name="Oliver R.P."/>
            <person name="Grigoriev I.V."/>
            <person name="Kema G.H.J."/>
        </authorList>
    </citation>
    <scope>NUCLEOTIDE SEQUENCE [LARGE SCALE GENOMIC DNA]</scope>
    <source>
        <strain evidence="3">CBS 115943 / IPO323</strain>
    </source>
</reference>
<proteinExistence type="predicted"/>
<feature type="region of interest" description="Disordered" evidence="1">
    <location>
        <begin position="1"/>
        <end position="29"/>
    </location>
</feature>
<gene>
    <name evidence="2" type="ORF">MYCGRDRAFT_105304</name>
</gene>
<keyword evidence="3" id="KW-1185">Reference proteome</keyword>
<dbReference type="KEGG" id="ztr:MYCGRDRAFT_105304"/>